<dbReference type="OrthoDB" id="431169at2759"/>
<feature type="region of interest" description="Disordered" evidence="3">
    <location>
        <begin position="273"/>
        <end position="307"/>
    </location>
</feature>
<feature type="compositionally biased region" description="Low complexity" evidence="3">
    <location>
        <begin position="9"/>
        <end position="42"/>
    </location>
</feature>
<evidence type="ECO:0000313" key="5">
    <source>
        <dbReference type="EMBL" id="ODO00444.1"/>
    </source>
</evidence>
<gene>
    <name evidence="5" type="ORF">I350_07085</name>
</gene>
<evidence type="ECO:0000256" key="1">
    <source>
        <dbReference type="ARBA" id="ARBA00022884"/>
    </source>
</evidence>
<accession>A0A1E3JHS6</accession>
<evidence type="ECO:0000313" key="6">
    <source>
        <dbReference type="Proteomes" id="UP000095149"/>
    </source>
</evidence>
<feature type="compositionally biased region" description="Low complexity" evidence="3">
    <location>
        <begin position="115"/>
        <end position="124"/>
    </location>
</feature>
<feature type="region of interest" description="Disordered" evidence="3">
    <location>
        <begin position="487"/>
        <end position="569"/>
    </location>
</feature>
<feature type="region of interest" description="Disordered" evidence="3">
    <location>
        <begin position="687"/>
        <end position="862"/>
    </location>
</feature>
<dbReference type="PROSITE" id="PS50102">
    <property type="entry name" value="RRM"/>
    <property type="match status" value="1"/>
</dbReference>
<dbReference type="GO" id="GO:0003723">
    <property type="term" value="F:RNA binding"/>
    <property type="evidence" value="ECO:0007669"/>
    <property type="project" value="UniProtKB-UniRule"/>
</dbReference>
<sequence>MATPPESLPSPSLSSSSHSHLGSLYQSTRASSSASGSQPAAQRHPNYTNGDGQIPYDSSQYSSMSFLPSTVSPPPNPPPYIPPPQHAMPPDPIHSATGTGYTQPQPWPNGPPGPAGWRAAAPPAGYGGYRSSVPNGRHLPTNPDFPGQRGFGTRPGSAHGESRERRRDRRDRDRDDEREIEEEVISTIFVVGFPDDMSEREFQNIFTFAPGFEAATLKFPSGSARREPAAAALLAELTQLAAHQNAQAAAGSTEYNEYPTAQLEEAISSLTLATASTSQSTTPSAPMSLTPSVPSNPTLGPNPLPTRRQTIGFARFKSRPDALAAKDHLQGKKIDALTGAVLKAEMAKKNLHTKKTTSGEELVGMLLRGKLGGLIGSGAGQGQGIAAPTAKEAWDSWSSLSDKEPRNRPDDIPPPSHAPQPSFSSQTTFVPSSLPSANPTSPTLDAKSPTQGQFPGHGGDSKALLALAEKADELEGWNIHGAAGLSLDPYSSIPPPQPAQAQGQQSQSQTQGRSLGSTGSQGPQGYGLGVMGPNFGGGREFEEGVGRDGLGGQGLSGRGVNGANPADQNPPINTLYVGNLPAVSPPTHPPGFLEESLRALFSRCAGFKRMSYRQKINGPMCFVEFEEVGYASQAIKDLYGHNLGGLVKGGIRLSYSKNSLGQRGNNHPPQLNTSLYSGIPHNVPIPGLGMTSPSSASVALPNGSASAGPMPYGLQHQQASLSLRDRERERGGEPGTAPLADLRRESAPASHGHSNAHFSPLSGTSLSPTAQPFNIALPPTSPRNHYITSPIPHRISPTESASSSYNSNPTPSGSNSNSNSASHSASASGVPIPSTRSSGSAFQPFGGAGSSGSTSGFSPVSSPIRTPGSFQWLSTSANATSSNVSAGLGSGLGSGLGAVGSLGVGSLGNLGNLGVGSLGGGGGLGSGSLGGGGYGGFDFGGNAPVGSLNGAASAWGASERRD</sequence>
<evidence type="ECO:0000256" key="2">
    <source>
        <dbReference type="PROSITE-ProRule" id="PRU00176"/>
    </source>
</evidence>
<comment type="caution">
    <text evidence="5">The sequence shown here is derived from an EMBL/GenBank/DDBJ whole genome shotgun (WGS) entry which is preliminary data.</text>
</comment>
<feature type="compositionally biased region" description="Polar residues" evidence="3">
    <location>
        <begin position="752"/>
        <end position="772"/>
    </location>
</feature>
<dbReference type="Gene3D" id="3.30.70.330">
    <property type="match status" value="2"/>
</dbReference>
<feature type="region of interest" description="Disordered" evidence="3">
    <location>
        <begin position="381"/>
        <end position="460"/>
    </location>
</feature>
<feature type="compositionally biased region" description="Low complexity" evidence="3">
    <location>
        <begin position="797"/>
        <end position="828"/>
    </location>
</feature>
<dbReference type="SUPFAM" id="SSF54928">
    <property type="entry name" value="RNA-binding domain, RBD"/>
    <property type="match status" value="2"/>
</dbReference>
<feature type="compositionally biased region" description="Polar residues" evidence="3">
    <location>
        <begin position="287"/>
        <end position="299"/>
    </location>
</feature>
<feature type="compositionally biased region" description="Low complexity" evidence="3">
    <location>
        <begin position="499"/>
        <end position="521"/>
    </location>
</feature>
<feature type="compositionally biased region" description="Basic and acidic residues" evidence="3">
    <location>
        <begin position="723"/>
        <end position="732"/>
    </location>
</feature>
<name>A0A1E3JHS6_9TREE</name>
<dbReference type="SMART" id="SM00360">
    <property type="entry name" value="RRM"/>
    <property type="match status" value="2"/>
</dbReference>
<feature type="compositionally biased region" description="Polar residues" evidence="3">
    <location>
        <begin position="419"/>
        <end position="453"/>
    </location>
</feature>
<dbReference type="InterPro" id="IPR035979">
    <property type="entry name" value="RBD_domain_sf"/>
</dbReference>
<dbReference type="InterPro" id="IPR012677">
    <property type="entry name" value="Nucleotide-bd_a/b_plait_sf"/>
</dbReference>
<keyword evidence="1 2" id="KW-0694">RNA-binding</keyword>
<protein>
    <recommendedName>
        <fullName evidence="4">RRM domain-containing protein</fullName>
    </recommendedName>
</protein>
<feature type="compositionally biased region" description="Polar residues" evidence="3">
    <location>
        <begin position="45"/>
        <end position="65"/>
    </location>
</feature>
<proteinExistence type="predicted"/>
<dbReference type="InterPro" id="IPR000504">
    <property type="entry name" value="RRM_dom"/>
</dbReference>
<feature type="compositionally biased region" description="Gly residues" evidence="3">
    <location>
        <begin position="547"/>
        <end position="560"/>
    </location>
</feature>
<feature type="compositionally biased region" description="Gly residues" evidence="3">
    <location>
        <begin position="522"/>
        <end position="538"/>
    </location>
</feature>
<feature type="compositionally biased region" description="Basic and acidic residues" evidence="3">
    <location>
        <begin position="160"/>
        <end position="177"/>
    </location>
</feature>
<feature type="compositionally biased region" description="Basic and acidic residues" evidence="3">
    <location>
        <begin position="401"/>
        <end position="411"/>
    </location>
</feature>
<feature type="compositionally biased region" description="Low complexity" evidence="3">
    <location>
        <begin position="851"/>
        <end position="862"/>
    </location>
</feature>
<dbReference type="FunFam" id="3.30.70.330:FF:000428">
    <property type="entry name" value="Related to WHI3-involved in regulation of cell size"/>
    <property type="match status" value="1"/>
</dbReference>
<dbReference type="AlphaFoldDB" id="A0A1E3JHS6"/>
<dbReference type="Proteomes" id="UP000095149">
    <property type="component" value="Unassembled WGS sequence"/>
</dbReference>
<feature type="compositionally biased region" description="Pro residues" evidence="3">
    <location>
        <begin position="105"/>
        <end position="114"/>
    </location>
</feature>
<dbReference type="Pfam" id="PF00076">
    <property type="entry name" value="RRM_1"/>
    <property type="match status" value="1"/>
</dbReference>
<feature type="compositionally biased region" description="Low complexity" evidence="3">
    <location>
        <begin position="273"/>
        <end position="286"/>
    </location>
</feature>
<evidence type="ECO:0000256" key="3">
    <source>
        <dbReference type="SAM" id="MobiDB-lite"/>
    </source>
</evidence>
<dbReference type="PANTHER" id="PTHR10501">
    <property type="entry name" value="U1 SMALL NUCLEAR RIBONUCLEOPROTEIN A/U2 SMALL NUCLEAR RIBONUCLEOPROTEIN B"/>
    <property type="match status" value="1"/>
</dbReference>
<evidence type="ECO:0000259" key="4">
    <source>
        <dbReference type="PROSITE" id="PS50102"/>
    </source>
</evidence>
<reference evidence="5 6" key="1">
    <citation type="submission" date="2016-06" db="EMBL/GenBank/DDBJ databases">
        <title>Evolution of pathogenesis and genome organization in the Tremellales.</title>
        <authorList>
            <person name="Cuomo C."/>
            <person name="Litvintseva A."/>
            <person name="Heitman J."/>
            <person name="Chen Y."/>
            <person name="Sun S."/>
            <person name="Springer D."/>
            <person name="Dromer F."/>
            <person name="Young S."/>
            <person name="Zeng Q."/>
            <person name="Chapman S."/>
            <person name="Gujja S."/>
            <person name="Saif S."/>
            <person name="Birren B."/>
        </authorList>
    </citation>
    <scope>NUCLEOTIDE SEQUENCE [LARGE SCALE GENOMIC DNA]</scope>
    <source>
        <strain evidence="5 6">CBS 6273</strain>
    </source>
</reference>
<dbReference type="EMBL" id="MEKH01000011">
    <property type="protein sequence ID" value="ODO00444.1"/>
    <property type="molecule type" value="Genomic_DNA"/>
</dbReference>
<organism evidence="5 6">
    <name type="scientific">Cryptococcus amylolentus CBS 6273</name>
    <dbReference type="NCBI Taxonomy" id="1296118"/>
    <lineage>
        <taxon>Eukaryota</taxon>
        <taxon>Fungi</taxon>
        <taxon>Dikarya</taxon>
        <taxon>Basidiomycota</taxon>
        <taxon>Agaricomycotina</taxon>
        <taxon>Tremellomycetes</taxon>
        <taxon>Tremellales</taxon>
        <taxon>Cryptococcaceae</taxon>
        <taxon>Cryptococcus</taxon>
    </lineage>
</organism>
<feature type="compositionally biased region" description="Pro residues" evidence="3">
    <location>
        <begin position="71"/>
        <end position="92"/>
    </location>
</feature>
<feature type="region of interest" description="Disordered" evidence="3">
    <location>
        <begin position="1"/>
        <end position="178"/>
    </location>
</feature>
<feature type="domain" description="RRM" evidence="4">
    <location>
        <begin position="573"/>
        <end position="658"/>
    </location>
</feature>